<keyword evidence="2" id="KW-0677">Repeat</keyword>
<evidence type="ECO:0000256" key="1">
    <source>
        <dbReference type="ARBA" id="ARBA00022574"/>
    </source>
</evidence>
<dbReference type="SMART" id="SM00320">
    <property type="entry name" value="WD40"/>
    <property type="match status" value="5"/>
</dbReference>
<feature type="domain" description="EML-like first beta-propeller" evidence="3">
    <location>
        <begin position="56"/>
        <end position="278"/>
    </location>
</feature>
<dbReference type="Pfam" id="PF23409">
    <property type="entry name" value="Beta-prop_EML"/>
    <property type="match status" value="1"/>
</dbReference>
<organism evidence="4 5">
    <name type="scientific">Oryzias melastigma</name>
    <name type="common">Marine medaka</name>
    <dbReference type="NCBI Taxonomy" id="30732"/>
    <lineage>
        <taxon>Eukaryota</taxon>
        <taxon>Metazoa</taxon>
        <taxon>Chordata</taxon>
        <taxon>Craniata</taxon>
        <taxon>Vertebrata</taxon>
        <taxon>Euteleostomi</taxon>
        <taxon>Actinopterygii</taxon>
        <taxon>Neopterygii</taxon>
        <taxon>Teleostei</taxon>
        <taxon>Neoteleostei</taxon>
        <taxon>Acanthomorphata</taxon>
        <taxon>Ovalentaria</taxon>
        <taxon>Atherinomorphae</taxon>
        <taxon>Beloniformes</taxon>
        <taxon>Adrianichthyidae</taxon>
        <taxon>Oryziinae</taxon>
        <taxon>Oryzias</taxon>
    </lineage>
</organism>
<dbReference type="Ensembl" id="ENSOMET00000004289.1">
    <property type="protein sequence ID" value="ENSOMEP00000007336.1"/>
    <property type="gene ID" value="ENSOMEG00000008502.1"/>
</dbReference>
<reference evidence="4" key="1">
    <citation type="submission" date="2025-08" db="UniProtKB">
        <authorList>
            <consortium name="Ensembl"/>
        </authorList>
    </citation>
    <scope>IDENTIFICATION</scope>
</reference>
<keyword evidence="5" id="KW-1185">Reference proteome</keyword>
<evidence type="ECO:0000256" key="2">
    <source>
        <dbReference type="ARBA" id="ARBA00022737"/>
    </source>
</evidence>
<dbReference type="Pfam" id="PF00400">
    <property type="entry name" value="WD40"/>
    <property type="match status" value="1"/>
</dbReference>
<keyword evidence="1" id="KW-0853">WD repeat</keyword>
<dbReference type="PANTHER" id="PTHR13720:SF52">
    <property type="entry name" value="ECHINODERM MICROTUBULE-ASSOCIATED PROTEIN-LIKE 6"/>
    <property type="match status" value="1"/>
</dbReference>
<dbReference type="AlphaFoldDB" id="A0A3B3BP15"/>
<evidence type="ECO:0000313" key="4">
    <source>
        <dbReference type="Ensembl" id="ENSOMEP00000007336.1"/>
    </source>
</evidence>
<dbReference type="InterPro" id="IPR015943">
    <property type="entry name" value="WD40/YVTN_repeat-like_dom_sf"/>
</dbReference>
<proteinExistence type="predicted"/>
<name>A0A3B3BP15_ORYME</name>
<dbReference type="InterPro" id="IPR055439">
    <property type="entry name" value="Beta-prop_EML_1st"/>
</dbReference>
<dbReference type="Pfam" id="PF03451">
    <property type="entry name" value="HELP"/>
    <property type="match status" value="1"/>
</dbReference>
<evidence type="ECO:0000313" key="5">
    <source>
        <dbReference type="Proteomes" id="UP000261560"/>
    </source>
</evidence>
<sequence length="352" mass="38876">GADHAVFHGGPGPHQSPPSCRYRGFDCRNNLYYSQTGEVVYHVAAVGVVYNRLQHSQRFYLGHDDDILSLAVHPLKDYVASAQVRTGLHCLELVSNDYYWSLLSRTGLHCLELVFTDKTVLYLSGHEVLVSCFSSVVPPSARFSADGKSLISVGIDESHSIVIWDWKKGERLAKARGHKEKIFVVKSNPFRMDKLVTVGVKHIKFWQHSGGGLTFKRGIFGNLGRQETMMSACYGRAEDLVFSGATNGDVYIWRETTLIKTIKAHDGPVFAMCSLDKVSSAPTDHAASKEAASVLQGHMEGEVWGLAAHPLLPVCATVSDDKTLRIWELSSNHRMVAVRKLKKGETSAACFT</sequence>
<dbReference type="InterPro" id="IPR036322">
    <property type="entry name" value="WD40_repeat_dom_sf"/>
</dbReference>
<reference evidence="4" key="2">
    <citation type="submission" date="2025-09" db="UniProtKB">
        <authorList>
            <consortium name="Ensembl"/>
        </authorList>
    </citation>
    <scope>IDENTIFICATION</scope>
</reference>
<dbReference type="GO" id="GO:0008017">
    <property type="term" value="F:microtubule binding"/>
    <property type="evidence" value="ECO:0007669"/>
    <property type="project" value="TreeGrafter"/>
</dbReference>
<dbReference type="Proteomes" id="UP000261560">
    <property type="component" value="Unplaced"/>
</dbReference>
<dbReference type="InterPro" id="IPR001680">
    <property type="entry name" value="WD40_rpt"/>
</dbReference>
<dbReference type="GeneTree" id="ENSGT00940000155564"/>
<dbReference type="InterPro" id="IPR005108">
    <property type="entry name" value="HELP"/>
</dbReference>
<dbReference type="PANTHER" id="PTHR13720">
    <property type="entry name" value="WD-40 REPEAT PROTEIN"/>
    <property type="match status" value="1"/>
</dbReference>
<dbReference type="Gene3D" id="2.130.10.10">
    <property type="entry name" value="YVTN repeat-like/Quinoprotein amine dehydrogenase"/>
    <property type="match status" value="3"/>
</dbReference>
<dbReference type="SUPFAM" id="SSF50978">
    <property type="entry name" value="WD40 repeat-like"/>
    <property type="match status" value="1"/>
</dbReference>
<dbReference type="InterPro" id="IPR050630">
    <property type="entry name" value="WD_repeat_EMAP"/>
</dbReference>
<protein>
    <recommendedName>
        <fullName evidence="3">EML-like first beta-propeller domain-containing protein</fullName>
    </recommendedName>
</protein>
<accession>A0A3B3BP15</accession>
<evidence type="ECO:0000259" key="3">
    <source>
        <dbReference type="Pfam" id="PF23409"/>
    </source>
</evidence>
<dbReference type="GO" id="GO:0005874">
    <property type="term" value="C:microtubule"/>
    <property type="evidence" value="ECO:0007669"/>
    <property type="project" value="UniProtKB-KW"/>
</dbReference>